<evidence type="ECO:0000313" key="12">
    <source>
        <dbReference type="EMBL" id="RPB29691.1"/>
    </source>
</evidence>
<dbReference type="FunFam" id="1.20.1250.20:FF:000073">
    <property type="entry name" value="MFS myo-inositol transporter, putative"/>
    <property type="match status" value="1"/>
</dbReference>
<dbReference type="GO" id="GO:0016020">
    <property type="term" value="C:membrane"/>
    <property type="evidence" value="ECO:0007669"/>
    <property type="project" value="UniProtKB-SubCell"/>
</dbReference>
<feature type="domain" description="Major facilitator superfamily (MFS) profile" evidence="11">
    <location>
        <begin position="44"/>
        <end position="499"/>
    </location>
</feature>
<feature type="transmembrane region" description="Helical" evidence="10">
    <location>
        <begin position="174"/>
        <end position="192"/>
    </location>
</feature>
<dbReference type="Pfam" id="PF00083">
    <property type="entry name" value="Sugar_tr"/>
    <property type="match status" value="1"/>
</dbReference>
<feature type="transmembrane region" description="Helical" evidence="10">
    <location>
        <begin position="303"/>
        <end position="327"/>
    </location>
</feature>
<evidence type="ECO:0000256" key="2">
    <source>
        <dbReference type="ARBA" id="ARBA00010992"/>
    </source>
</evidence>
<dbReference type="SUPFAM" id="SSF103473">
    <property type="entry name" value="MFS general substrate transporter"/>
    <property type="match status" value="1"/>
</dbReference>
<protein>
    <submittedName>
        <fullName evidence="12">General substrate transporter</fullName>
    </submittedName>
</protein>
<dbReference type="EMBL" id="ML121527">
    <property type="protein sequence ID" value="RPB29691.1"/>
    <property type="molecule type" value="Genomic_DNA"/>
</dbReference>
<dbReference type="PANTHER" id="PTHR48020:SF12">
    <property type="entry name" value="PROTON MYO-INOSITOL COTRANSPORTER"/>
    <property type="match status" value="1"/>
</dbReference>
<dbReference type="PRINTS" id="PR00171">
    <property type="entry name" value="SUGRTRNSPORT"/>
</dbReference>
<organism evidence="12 13">
    <name type="scientific">Terfezia boudieri ATCC MYA-4762</name>
    <dbReference type="NCBI Taxonomy" id="1051890"/>
    <lineage>
        <taxon>Eukaryota</taxon>
        <taxon>Fungi</taxon>
        <taxon>Dikarya</taxon>
        <taxon>Ascomycota</taxon>
        <taxon>Pezizomycotina</taxon>
        <taxon>Pezizomycetes</taxon>
        <taxon>Pezizales</taxon>
        <taxon>Pezizaceae</taxon>
        <taxon>Terfezia</taxon>
    </lineage>
</organism>
<feature type="transmembrane region" description="Helical" evidence="10">
    <location>
        <begin position="339"/>
        <end position="361"/>
    </location>
</feature>
<keyword evidence="6 10" id="KW-0472">Membrane</keyword>
<keyword evidence="5 10" id="KW-1133">Transmembrane helix</keyword>
<feature type="transmembrane region" description="Helical" evidence="10">
    <location>
        <begin position="477"/>
        <end position="495"/>
    </location>
</feature>
<dbReference type="Proteomes" id="UP000267821">
    <property type="component" value="Unassembled WGS sequence"/>
</dbReference>
<evidence type="ECO:0000256" key="8">
    <source>
        <dbReference type="RuleBase" id="RU003346"/>
    </source>
</evidence>
<dbReference type="PANTHER" id="PTHR48020">
    <property type="entry name" value="PROTON MYO-INOSITOL COTRANSPORTER"/>
    <property type="match status" value="1"/>
</dbReference>
<feature type="transmembrane region" description="Helical" evidence="10">
    <location>
        <begin position="204"/>
        <end position="226"/>
    </location>
</feature>
<evidence type="ECO:0000256" key="4">
    <source>
        <dbReference type="ARBA" id="ARBA00022692"/>
    </source>
</evidence>
<proteinExistence type="inferred from homology"/>
<comment type="catalytic activity">
    <reaction evidence="7">
        <text>myo-inositol(out) + H(+)(out) = myo-inositol(in) + H(+)(in)</text>
        <dbReference type="Rhea" id="RHEA:60364"/>
        <dbReference type="ChEBI" id="CHEBI:15378"/>
        <dbReference type="ChEBI" id="CHEBI:17268"/>
    </reaction>
</comment>
<dbReference type="InterPro" id="IPR005829">
    <property type="entry name" value="Sugar_transporter_CS"/>
</dbReference>
<evidence type="ECO:0000313" key="13">
    <source>
        <dbReference type="Proteomes" id="UP000267821"/>
    </source>
</evidence>
<dbReference type="PROSITE" id="PS00216">
    <property type="entry name" value="SUGAR_TRANSPORT_1"/>
    <property type="match status" value="1"/>
</dbReference>
<feature type="transmembrane region" description="Helical" evidence="10">
    <location>
        <begin position="116"/>
        <end position="135"/>
    </location>
</feature>
<name>A0A3N4MCI2_9PEZI</name>
<evidence type="ECO:0000256" key="6">
    <source>
        <dbReference type="ARBA" id="ARBA00023136"/>
    </source>
</evidence>
<feature type="transmembrane region" description="Helical" evidence="10">
    <location>
        <begin position="141"/>
        <end position="162"/>
    </location>
</feature>
<dbReference type="STRING" id="1051890.A0A3N4MCI2"/>
<keyword evidence="4 10" id="KW-0812">Transmembrane</keyword>
<evidence type="ECO:0000259" key="11">
    <source>
        <dbReference type="PROSITE" id="PS50850"/>
    </source>
</evidence>
<accession>A0A3N4MCI2</accession>
<dbReference type="OrthoDB" id="6339427at2759"/>
<dbReference type="PROSITE" id="PS00217">
    <property type="entry name" value="SUGAR_TRANSPORT_2"/>
    <property type="match status" value="1"/>
</dbReference>
<comment type="similarity">
    <text evidence="2 8">Belongs to the major facilitator superfamily. Sugar transporter (TC 2.A.1.1) family.</text>
</comment>
<feature type="compositionally biased region" description="Basic and acidic residues" evidence="9">
    <location>
        <begin position="10"/>
        <end position="25"/>
    </location>
</feature>
<evidence type="ECO:0000256" key="3">
    <source>
        <dbReference type="ARBA" id="ARBA00022448"/>
    </source>
</evidence>
<dbReference type="InterPro" id="IPR003663">
    <property type="entry name" value="Sugar/inositol_transpt"/>
</dbReference>
<evidence type="ECO:0000256" key="9">
    <source>
        <dbReference type="SAM" id="MobiDB-lite"/>
    </source>
</evidence>
<evidence type="ECO:0000256" key="7">
    <source>
        <dbReference type="ARBA" id="ARBA00049119"/>
    </source>
</evidence>
<sequence length="508" mass="54811">MADSNEPLIPDEHSRESFELPEHPPHHGHPSPRSDTPNAYVWTLTAIAGISGLLFGYDTGIISSTLLHLSPSLSPLPGTELSSLSKSLITSSTSLAALLSSPLSGALADRHGRKSAIYLADFLFILGAVWQAVAFSISDLVIGRFIVGLGVGVGSGVVPMYIAELAPASYRGRLTTLYTGCITGGQLLAYAVGWWSAEVFSEGVGWRVGVGLGAVPAVVQGVRLVWQPESPRWLVMRGRRTEAREVLRKVIGQEDDAGLGGEVGRRLGEIEEGVKRAREEEEGGEGWLDRWLDLWRDRQGRRALGVVCMLQGLQQFCGFNSLMYFSATIFSLLNFTNPTATSMLIASTNLLFTLIAFTLIDRIGRRRILLLSIPGMIIGLLLSAYAFSHLDLSSPSTTATLASPVYTTTALLSMLIYVSSYALGIGTVPWTAQTEVFKMQHRGLGNGLATGVNWGGNFVVGITFLGMLERWGGEGVFGVYAVVCAVGWWGVWRWFGDRGGTGLEEVEA</sequence>
<dbReference type="FunCoup" id="A0A3N4MCI2">
    <property type="interactions" value="1190"/>
</dbReference>
<feature type="transmembrane region" description="Helical" evidence="10">
    <location>
        <begin position="444"/>
        <end position="465"/>
    </location>
</feature>
<reference evidence="12 13" key="1">
    <citation type="journal article" date="2018" name="Nat. Ecol. Evol.">
        <title>Pezizomycetes genomes reveal the molecular basis of ectomycorrhizal truffle lifestyle.</title>
        <authorList>
            <person name="Murat C."/>
            <person name="Payen T."/>
            <person name="Noel B."/>
            <person name="Kuo A."/>
            <person name="Morin E."/>
            <person name="Chen J."/>
            <person name="Kohler A."/>
            <person name="Krizsan K."/>
            <person name="Balestrini R."/>
            <person name="Da Silva C."/>
            <person name="Montanini B."/>
            <person name="Hainaut M."/>
            <person name="Levati E."/>
            <person name="Barry K.W."/>
            <person name="Belfiori B."/>
            <person name="Cichocki N."/>
            <person name="Clum A."/>
            <person name="Dockter R.B."/>
            <person name="Fauchery L."/>
            <person name="Guy J."/>
            <person name="Iotti M."/>
            <person name="Le Tacon F."/>
            <person name="Lindquist E.A."/>
            <person name="Lipzen A."/>
            <person name="Malagnac F."/>
            <person name="Mello A."/>
            <person name="Molinier V."/>
            <person name="Miyauchi S."/>
            <person name="Poulain J."/>
            <person name="Riccioni C."/>
            <person name="Rubini A."/>
            <person name="Sitrit Y."/>
            <person name="Splivallo R."/>
            <person name="Traeger S."/>
            <person name="Wang M."/>
            <person name="Zifcakova L."/>
            <person name="Wipf D."/>
            <person name="Zambonelli A."/>
            <person name="Paolocci F."/>
            <person name="Nowrousian M."/>
            <person name="Ottonello S."/>
            <person name="Baldrian P."/>
            <person name="Spatafora J.W."/>
            <person name="Henrissat B."/>
            <person name="Nagy L.G."/>
            <person name="Aury J.M."/>
            <person name="Wincker P."/>
            <person name="Grigoriev I.V."/>
            <person name="Bonfante P."/>
            <person name="Martin F.M."/>
        </authorList>
    </citation>
    <scope>NUCLEOTIDE SEQUENCE [LARGE SCALE GENOMIC DNA]</scope>
    <source>
        <strain evidence="12 13">ATCC MYA-4762</strain>
    </source>
</reference>
<dbReference type="InterPro" id="IPR036259">
    <property type="entry name" value="MFS_trans_sf"/>
</dbReference>
<dbReference type="AlphaFoldDB" id="A0A3N4MCI2"/>
<feature type="region of interest" description="Disordered" evidence="9">
    <location>
        <begin position="1"/>
        <end position="35"/>
    </location>
</feature>
<dbReference type="InParanoid" id="A0A3N4MCI2"/>
<dbReference type="InterPro" id="IPR050814">
    <property type="entry name" value="Myo-inositol_Transporter"/>
</dbReference>
<feature type="transmembrane region" description="Helical" evidence="10">
    <location>
        <begin position="410"/>
        <end position="432"/>
    </location>
</feature>
<keyword evidence="3 8" id="KW-0813">Transport</keyword>
<evidence type="ECO:0000256" key="1">
    <source>
        <dbReference type="ARBA" id="ARBA00004141"/>
    </source>
</evidence>
<dbReference type="Gene3D" id="1.20.1250.20">
    <property type="entry name" value="MFS general substrate transporter like domains"/>
    <property type="match status" value="1"/>
</dbReference>
<feature type="transmembrane region" description="Helical" evidence="10">
    <location>
        <begin position="39"/>
        <end position="57"/>
    </location>
</feature>
<comment type="subcellular location">
    <subcellularLocation>
        <location evidence="1">Membrane</location>
        <topology evidence="1">Multi-pass membrane protein</topology>
    </subcellularLocation>
</comment>
<dbReference type="GO" id="GO:1904679">
    <property type="term" value="P:myo-inositol import across plasma membrane"/>
    <property type="evidence" value="ECO:0007669"/>
    <property type="project" value="TreeGrafter"/>
</dbReference>
<dbReference type="InterPro" id="IPR020846">
    <property type="entry name" value="MFS_dom"/>
</dbReference>
<gene>
    <name evidence="12" type="ORF">L211DRAFT_816505</name>
</gene>
<dbReference type="GO" id="GO:0005366">
    <property type="term" value="F:myo-inositol:proton symporter activity"/>
    <property type="evidence" value="ECO:0007669"/>
    <property type="project" value="TreeGrafter"/>
</dbReference>
<dbReference type="PROSITE" id="PS50850">
    <property type="entry name" value="MFS"/>
    <property type="match status" value="1"/>
</dbReference>
<feature type="transmembrane region" description="Helical" evidence="10">
    <location>
        <begin position="368"/>
        <end position="390"/>
    </location>
</feature>
<keyword evidence="13" id="KW-1185">Reference proteome</keyword>
<evidence type="ECO:0000256" key="5">
    <source>
        <dbReference type="ARBA" id="ARBA00022989"/>
    </source>
</evidence>
<dbReference type="NCBIfam" id="TIGR00879">
    <property type="entry name" value="SP"/>
    <property type="match status" value="1"/>
</dbReference>
<evidence type="ECO:0000256" key="10">
    <source>
        <dbReference type="SAM" id="Phobius"/>
    </source>
</evidence>
<dbReference type="InterPro" id="IPR005828">
    <property type="entry name" value="MFS_sugar_transport-like"/>
</dbReference>